<dbReference type="SMART" id="SM00388">
    <property type="entry name" value="HisKA"/>
    <property type="match status" value="1"/>
</dbReference>
<reference evidence="15 16" key="1">
    <citation type="submission" date="2017-07" db="EMBL/GenBank/DDBJ databases">
        <title>Draft Genome Sequences of Select Purple Nonsulfur Bacteria.</title>
        <authorList>
            <person name="Lasarre B."/>
            <person name="Mckinlay J.B."/>
        </authorList>
    </citation>
    <scope>NUCLEOTIDE SEQUENCE [LARGE SCALE GENOMIC DNA]</scope>
    <source>
        <strain evidence="15 16">DSM 11907</strain>
    </source>
</reference>
<dbReference type="InterPro" id="IPR027417">
    <property type="entry name" value="P-loop_NTPase"/>
</dbReference>
<dbReference type="Proteomes" id="UP000248863">
    <property type="component" value="Unassembled WGS sequence"/>
</dbReference>
<dbReference type="InterPro" id="IPR005467">
    <property type="entry name" value="His_kinase_dom"/>
</dbReference>
<evidence type="ECO:0000256" key="3">
    <source>
        <dbReference type="ARBA" id="ARBA00012438"/>
    </source>
</evidence>
<evidence type="ECO:0000256" key="6">
    <source>
        <dbReference type="ARBA" id="ARBA00022692"/>
    </source>
</evidence>
<keyword evidence="11" id="KW-0902">Two-component regulatory system</keyword>
<dbReference type="GO" id="GO:0000155">
    <property type="term" value="F:phosphorelay sensor kinase activity"/>
    <property type="evidence" value="ECO:0007669"/>
    <property type="project" value="InterPro"/>
</dbReference>
<dbReference type="Gene3D" id="3.30.450.40">
    <property type="match status" value="1"/>
</dbReference>
<evidence type="ECO:0000256" key="1">
    <source>
        <dbReference type="ARBA" id="ARBA00000085"/>
    </source>
</evidence>
<dbReference type="Pfam" id="PF13492">
    <property type="entry name" value="GAF_3"/>
    <property type="match status" value="1"/>
</dbReference>
<dbReference type="GO" id="GO:0005737">
    <property type="term" value="C:cytoplasm"/>
    <property type="evidence" value="ECO:0007669"/>
    <property type="project" value="UniProtKB-ARBA"/>
</dbReference>
<dbReference type="EC" id="2.7.13.3" evidence="3"/>
<dbReference type="InterPro" id="IPR003018">
    <property type="entry name" value="GAF"/>
</dbReference>
<comment type="caution">
    <text evidence="15">The sequence shown here is derived from an EMBL/GenBank/DDBJ whole genome shotgun (WGS) entry which is preliminary data.</text>
</comment>
<feature type="transmembrane region" description="Helical" evidence="13">
    <location>
        <begin position="481"/>
        <end position="500"/>
    </location>
</feature>
<dbReference type="Gene3D" id="3.40.50.300">
    <property type="entry name" value="P-loop containing nucleotide triphosphate hydrolases"/>
    <property type="match status" value="1"/>
</dbReference>
<evidence type="ECO:0000256" key="9">
    <source>
        <dbReference type="ARBA" id="ARBA00022840"/>
    </source>
</evidence>
<dbReference type="GO" id="GO:0005524">
    <property type="term" value="F:ATP binding"/>
    <property type="evidence" value="ECO:0007669"/>
    <property type="project" value="UniProtKB-KW"/>
</dbReference>
<comment type="catalytic activity">
    <reaction evidence="1">
        <text>ATP + protein L-histidine = ADP + protein N-phospho-L-histidine.</text>
        <dbReference type="EC" id="2.7.13.3"/>
    </reaction>
</comment>
<dbReference type="InterPro" id="IPR014729">
    <property type="entry name" value="Rossmann-like_a/b/a_fold"/>
</dbReference>
<evidence type="ECO:0000256" key="7">
    <source>
        <dbReference type="ARBA" id="ARBA00022741"/>
    </source>
</evidence>
<evidence type="ECO:0000256" key="4">
    <source>
        <dbReference type="ARBA" id="ARBA00022553"/>
    </source>
</evidence>
<dbReference type="Gene3D" id="1.20.120.620">
    <property type="entry name" value="Backbone structure of the membrane domain of e. Coli histidine kinase receptor kdpd"/>
    <property type="match status" value="1"/>
</dbReference>
<dbReference type="InterPro" id="IPR036097">
    <property type="entry name" value="HisK_dim/P_sf"/>
</dbReference>
<evidence type="ECO:0000256" key="10">
    <source>
        <dbReference type="ARBA" id="ARBA00022989"/>
    </source>
</evidence>
<dbReference type="Gene3D" id="1.10.287.130">
    <property type="match status" value="1"/>
</dbReference>
<feature type="transmembrane region" description="Helical" evidence="13">
    <location>
        <begin position="421"/>
        <end position="442"/>
    </location>
</feature>
<feature type="non-terminal residue" evidence="15">
    <location>
        <position position="764"/>
    </location>
</feature>
<keyword evidence="7" id="KW-0547">Nucleotide-binding</keyword>
<dbReference type="Pfam" id="PF00512">
    <property type="entry name" value="HisKA"/>
    <property type="match status" value="1"/>
</dbReference>
<dbReference type="OrthoDB" id="9806130at2"/>
<dbReference type="CDD" id="cd00082">
    <property type="entry name" value="HisKA"/>
    <property type="match status" value="1"/>
</dbReference>
<gene>
    <name evidence="15" type="ORF">CH338_10870</name>
</gene>
<dbReference type="EMBL" id="NPEU01000095">
    <property type="protein sequence ID" value="RAI38996.1"/>
    <property type="molecule type" value="Genomic_DNA"/>
</dbReference>
<keyword evidence="12 13" id="KW-0472">Membrane</keyword>
<keyword evidence="10 13" id="KW-1133">Transmembrane helix</keyword>
<dbReference type="SUPFAM" id="SSF55781">
    <property type="entry name" value="GAF domain-like"/>
    <property type="match status" value="1"/>
</dbReference>
<dbReference type="RefSeq" id="WP_111357164.1">
    <property type="nucleotide sequence ID" value="NZ_NPEU01000095.1"/>
</dbReference>
<dbReference type="Pfam" id="PF13493">
    <property type="entry name" value="DUF4118"/>
    <property type="match status" value="1"/>
</dbReference>
<dbReference type="SUPFAM" id="SSF47384">
    <property type="entry name" value="Homodimeric domain of signal transducing histidine kinase"/>
    <property type="match status" value="1"/>
</dbReference>
<dbReference type="PANTHER" id="PTHR45569">
    <property type="entry name" value="SENSOR PROTEIN KDPD"/>
    <property type="match status" value="1"/>
</dbReference>
<evidence type="ECO:0000256" key="2">
    <source>
        <dbReference type="ARBA" id="ARBA00004141"/>
    </source>
</evidence>
<accession>A0A327KLQ1</accession>
<organism evidence="15 16">
    <name type="scientific">Rhodoplanes elegans</name>
    <dbReference type="NCBI Taxonomy" id="29408"/>
    <lineage>
        <taxon>Bacteria</taxon>
        <taxon>Pseudomonadati</taxon>
        <taxon>Pseudomonadota</taxon>
        <taxon>Alphaproteobacteria</taxon>
        <taxon>Hyphomicrobiales</taxon>
        <taxon>Nitrobacteraceae</taxon>
        <taxon>Rhodoplanes</taxon>
    </lineage>
</organism>
<feature type="transmembrane region" description="Helical" evidence="13">
    <location>
        <begin position="449"/>
        <end position="469"/>
    </location>
</feature>
<dbReference type="InterPro" id="IPR052023">
    <property type="entry name" value="Histidine_kinase_KdpD"/>
</dbReference>
<evidence type="ECO:0000313" key="16">
    <source>
        <dbReference type="Proteomes" id="UP000248863"/>
    </source>
</evidence>
<evidence type="ECO:0000256" key="12">
    <source>
        <dbReference type="ARBA" id="ARBA00023136"/>
    </source>
</evidence>
<evidence type="ECO:0000256" key="8">
    <source>
        <dbReference type="ARBA" id="ARBA00022777"/>
    </source>
</evidence>
<dbReference type="PROSITE" id="PS50109">
    <property type="entry name" value="HIS_KIN"/>
    <property type="match status" value="1"/>
</dbReference>
<dbReference type="InterPro" id="IPR003661">
    <property type="entry name" value="HisK_dim/P_dom"/>
</dbReference>
<evidence type="ECO:0000313" key="15">
    <source>
        <dbReference type="EMBL" id="RAI38996.1"/>
    </source>
</evidence>
<dbReference type="InterPro" id="IPR025201">
    <property type="entry name" value="KdpD_TM"/>
</dbReference>
<proteinExistence type="predicted"/>
<comment type="subcellular location">
    <subcellularLocation>
        <location evidence="2">Membrane</location>
        <topology evidence="2">Multi-pass membrane protein</topology>
    </subcellularLocation>
</comment>
<dbReference type="InterPro" id="IPR003852">
    <property type="entry name" value="Sig_transdc_His_kinase_KdpD_N"/>
</dbReference>
<dbReference type="Gene3D" id="3.40.50.620">
    <property type="entry name" value="HUPs"/>
    <property type="match status" value="1"/>
</dbReference>
<dbReference type="InterPro" id="IPR038318">
    <property type="entry name" value="KdpD_sf"/>
</dbReference>
<evidence type="ECO:0000256" key="13">
    <source>
        <dbReference type="SAM" id="Phobius"/>
    </source>
</evidence>
<dbReference type="PANTHER" id="PTHR45569:SF1">
    <property type="entry name" value="SENSOR PROTEIN KDPD"/>
    <property type="match status" value="1"/>
</dbReference>
<keyword evidence="9" id="KW-0067">ATP-binding</keyword>
<dbReference type="FunFam" id="3.40.50.300:FF:000483">
    <property type="entry name" value="Sensor histidine kinase KdpD"/>
    <property type="match status" value="1"/>
</dbReference>
<evidence type="ECO:0000256" key="11">
    <source>
        <dbReference type="ARBA" id="ARBA00023012"/>
    </source>
</evidence>
<keyword evidence="8 15" id="KW-0418">Kinase</keyword>
<feature type="domain" description="Histidine kinase" evidence="14">
    <location>
        <begin position="678"/>
        <end position="764"/>
    </location>
</feature>
<evidence type="ECO:0000259" key="14">
    <source>
        <dbReference type="PROSITE" id="PS50109"/>
    </source>
</evidence>
<keyword evidence="6 13" id="KW-0812">Transmembrane</keyword>
<dbReference type="GO" id="GO:0005886">
    <property type="term" value="C:plasma membrane"/>
    <property type="evidence" value="ECO:0007669"/>
    <property type="project" value="TreeGrafter"/>
</dbReference>
<dbReference type="SUPFAM" id="SSF52402">
    <property type="entry name" value="Adenine nucleotide alpha hydrolases-like"/>
    <property type="match status" value="1"/>
</dbReference>
<dbReference type="InterPro" id="IPR029016">
    <property type="entry name" value="GAF-like_dom_sf"/>
</dbReference>
<name>A0A327KLQ1_9BRAD</name>
<dbReference type="Pfam" id="PF02702">
    <property type="entry name" value="KdpD"/>
    <property type="match status" value="1"/>
</dbReference>
<keyword evidence="16" id="KW-1185">Reference proteome</keyword>
<dbReference type="AlphaFoldDB" id="A0A327KLQ1"/>
<sequence>MSPEPDRPDPDALLAEARKAGRGRLKVYLGAAPGVGKTYAMLEEARARRAAGVDVVVALVETHGRPETAALLDGLEQLPRRELPYKGRLIAELDLDALLARRPQLALIDEFAHTNVPGSRHAKRWLDIMEVLDAGIDVVTTINIQHVESLVDVVARITGVRVQETVPDDVLARADDIELIDLTPEELAERLREGKVYVPDQAGLALDNFFSKGNLTALRELALRTAASHVDADVLAWMRQHGVRGPWPTQDRLLVCLSDAPTAKTLVRAARRMADRAKIPWIAATVLTSRRDSLGGEARENLRAALRLAETLGGEAVQLHVESDVAAELLAYARKRNVTRLVIGRPRRTGWHRLDRWLREPVFERLIDDATDFEVTVVTPKAETRRHRTGATAVPVPPWRAFVRPTAETAVVIALASAFAWPLWHVVPLGSLAVVYLVGVLLIGMRHGLAGALIAAAAGFLAYNFFFTTPYFSFAVAQEESVAALLVFLVSAVFTGTLASRLKRQVESMRAAQRRTETLYDFARKIASVSKADDVLWAAAAHIAMTLNCRSLILMPDAGGRLEQVQGHPSIEEGLDPKDEMAAQWAFTKNEPAGAGTDTLPTAAWLFVPLATAQGAIGVVGVWFRDRSQTLDPETRRLLTAVEDQVAVAVERLKLASDLAASRLAAESEKLRSALLNSVSHDLRTPLVSVIGALSGLAEDDGALRPEDRRELVATALDEARRLNRFVQNLLDMTRLGYGALTLRRAPVDLREIVGRARAALARP</sequence>
<evidence type="ECO:0000256" key="5">
    <source>
        <dbReference type="ARBA" id="ARBA00022679"/>
    </source>
</evidence>
<protein>
    <recommendedName>
        <fullName evidence="3">histidine kinase</fullName>
        <ecNumber evidence="3">2.7.13.3</ecNumber>
    </recommendedName>
</protein>
<keyword evidence="4" id="KW-0597">Phosphoprotein</keyword>
<keyword evidence="5" id="KW-0808">Transferase</keyword>